<organism evidence="1">
    <name type="scientific">Aegilops tauschii</name>
    <name type="common">Tausch's goatgrass</name>
    <name type="synonym">Aegilops squarrosa</name>
    <dbReference type="NCBI Taxonomy" id="37682"/>
    <lineage>
        <taxon>Eukaryota</taxon>
        <taxon>Viridiplantae</taxon>
        <taxon>Streptophyta</taxon>
        <taxon>Embryophyta</taxon>
        <taxon>Tracheophyta</taxon>
        <taxon>Spermatophyta</taxon>
        <taxon>Magnoliopsida</taxon>
        <taxon>Liliopsida</taxon>
        <taxon>Poales</taxon>
        <taxon>Poaceae</taxon>
        <taxon>BOP clade</taxon>
        <taxon>Pooideae</taxon>
        <taxon>Triticodae</taxon>
        <taxon>Triticeae</taxon>
        <taxon>Triticinae</taxon>
        <taxon>Aegilops</taxon>
    </lineage>
</organism>
<accession>M8BRE1</accession>
<dbReference type="AlphaFoldDB" id="M8BRE1"/>
<evidence type="ECO:0000313" key="1">
    <source>
        <dbReference type="EnsemblPlants" id="EMT05532"/>
    </source>
</evidence>
<name>M8BRE1_AEGTA</name>
<reference evidence="1" key="1">
    <citation type="submission" date="2015-06" db="UniProtKB">
        <authorList>
            <consortium name="EnsemblPlants"/>
        </authorList>
    </citation>
    <scope>IDENTIFICATION</scope>
</reference>
<dbReference type="EnsemblPlants" id="EMT05532">
    <property type="protein sequence ID" value="EMT05532"/>
    <property type="gene ID" value="F775_04856"/>
</dbReference>
<proteinExistence type="predicted"/>
<sequence length="135" mass="14188">MPHAAVILLLAVFTPLHALAATNHSLPGGHSCGTQGRYAPNSTSKANLRLIPATLATELVNASCPARAHALVDQVAVSAYCHCLPDVVNSSGTCIACVALAFQDARRLCRYHRDAMLERGQRPTNGAGYGRNGGR</sequence>
<dbReference type="PROSITE" id="PS51473">
    <property type="entry name" value="GNK2"/>
    <property type="match status" value="1"/>
</dbReference>
<dbReference type="InterPro" id="IPR002902">
    <property type="entry name" value="GNK2"/>
</dbReference>
<protein>
    <submittedName>
        <fullName evidence="1">Uncharacterized protein</fullName>
    </submittedName>
</protein>
<dbReference type="InterPro" id="IPR038408">
    <property type="entry name" value="GNK2_sf"/>
</dbReference>
<dbReference type="Gene3D" id="3.30.430.20">
    <property type="entry name" value="Gnk2 domain, C-X8-C-X2-C motif"/>
    <property type="match status" value="1"/>
</dbReference>